<dbReference type="InterPro" id="IPR006015">
    <property type="entry name" value="Universal_stress_UspA"/>
</dbReference>
<dbReference type="AlphaFoldDB" id="A0A8J6NP37"/>
<comment type="similarity">
    <text evidence="1">Belongs to the universal stress protein A family.</text>
</comment>
<evidence type="ECO:0000259" key="2">
    <source>
        <dbReference type="Pfam" id="PF00582"/>
    </source>
</evidence>
<accession>A0A8J6NP37</accession>
<protein>
    <submittedName>
        <fullName evidence="3">Universal stress protein</fullName>
    </submittedName>
</protein>
<dbReference type="PRINTS" id="PR01438">
    <property type="entry name" value="UNVRSLSTRESS"/>
</dbReference>
<dbReference type="Proteomes" id="UP000605201">
    <property type="component" value="Unassembled WGS sequence"/>
</dbReference>
<dbReference type="EMBL" id="JACNIG010000091">
    <property type="protein sequence ID" value="MBC8430876.1"/>
    <property type="molecule type" value="Genomic_DNA"/>
</dbReference>
<dbReference type="InterPro" id="IPR006016">
    <property type="entry name" value="UspA"/>
</dbReference>
<sequence length="189" mass="20349">MSQSFSSLSSTCPVPIPANKILELSRICPVWMVKGNVHSKPVLIALDNSDNAMRAVDHAAFMLSGTDCPVTLFYSKRNLMRFFSSEAVDPGSALESMWQSAAGREIAPYMLKAKEMLITARLDESQISSRVVGGGRSAAADILDAARRLGCGTIVMGRRGVTGVVAYTMGNVSRKVINDCNDTALWLTS</sequence>
<dbReference type="Gene3D" id="3.40.50.12370">
    <property type="match status" value="1"/>
</dbReference>
<dbReference type="SUPFAM" id="SSF52402">
    <property type="entry name" value="Adenine nucleotide alpha hydrolases-like"/>
    <property type="match status" value="1"/>
</dbReference>
<dbReference type="CDD" id="cd00293">
    <property type="entry name" value="USP-like"/>
    <property type="match status" value="1"/>
</dbReference>
<name>A0A8J6NP37_9BACT</name>
<gene>
    <name evidence="3" type="ORF">H8D96_03050</name>
</gene>
<evidence type="ECO:0000256" key="1">
    <source>
        <dbReference type="ARBA" id="ARBA00008791"/>
    </source>
</evidence>
<evidence type="ECO:0000313" key="3">
    <source>
        <dbReference type="EMBL" id="MBC8430876.1"/>
    </source>
</evidence>
<reference evidence="3 4" key="1">
    <citation type="submission" date="2020-08" db="EMBL/GenBank/DDBJ databases">
        <title>Bridging the membrane lipid divide: bacteria of the FCB group superphylum have the potential to synthesize archaeal ether lipids.</title>
        <authorList>
            <person name="Villanueva L."/>
            <person name="Von Meijenfeldt F.A.B."/>
            <person name="Westbye A.B."/>
            <person name="Yadav S."/>
            <person name="Hopmans E.C."/>
            <person name="Dutilh B.E."/>
            <person name="Sinninghe Damste J.S."/>
        </authorList>
    </citation>
    <scope>NUCLEOTIDE SEQUENCE [LARGE SCALE GENOMIC DNA]</scope>
    <source>
        <strain evidence="3">NIOZ-UU17</strain>
    </source>
</reference>
<proteinExistence type="inferred from homology"/>
<dbReference type="Pfam" id="PF00582">
    <property type="entry name" value="Usp"/>
    <property type="match status" value="1"/>
</dbReference>
<feature type="domain" description="UspA" evidence="2">
    <location>
        <begin position="40"/>
        <end position="180"/>
    </location>
</feature>
<organism evidence="3 4">
    <name type="scientific">Candidatus Desulfatibia vada</name>
    <dbReference type="NCBI Taxonomy" id="2841696"/>
    <lineage>
        <taxon>Bacteria</taxon>
        <taxon>Pseudomonadati</taxon>
        <taxon>Thermodesulfobacteriota</taxon>
        <taxon>Desulfobacteria</taxon>
        <taxon>Desulfobacterales</taxon>
        <taxon>Desulfobacterales incertae sedis</taxon>
        <taxon>Candidatus Desulfatibia</taxon>
    </lineage>
</organism>
<comment type="caution">
    <text evidence="3">The sequence shown here is derived from an EMBL/GenBank/DDBJ whole genome shotgun (WGS) entry which is preliminary data.</text>
</comment>
<evidence type="ECO:0000313" key="4">
    <source>
        <dbReference type="Proteomes" id="UP000605201"/>
    </source>
</evidence>